<feature type="transmembrane region" description="Helical" evidence="9">
    <location>
        <begin position="444"/>
        <end position="463"/>
    </location>
</feature>
<dbReference type="SUPFAM" id="SSF103473">
    <property type="entry name" value="MFS general substrate transporter"/>
    <property type="match status" value="1"/>
</dbReference>
<dbReference type="InterPro" id="IPR005828">
    <property type="entry name" value="MFS_sugar_transport-like"/>
</dbReference>
<feature type="transmembrane region" description="Helical" evidence="9">
    <location>
        <begin position="221"/>
        <end position="244"/>
    </location>
</feature>
<evidence type="ECO:0000256" key="9">
    <source>
        <dbReference type="SAM" id="Phobius"/>
    </source>
</evidence>
<dbReference type="RefSeq" id="XP_023626835.1">
    <property type="nucleotide sequence ID" value="XM_023771067.1"/>
</dbReference>
<feature type="transmembrane region" description="Helical" evidence="9">
    <location>
        <begin position="347"/>
        <end position="363"/>
    </location>
</feature>
<evidence type="ECO:0000313" key="11">
    <source>
        <dbReference type="Proteomes" id="UP000225277"/>
    </source>
</evidence>
<feature type="transmembrane region" description="Helical" evidence="9">
    <location>
        <begin position="178"/>
        <end position="201"/>
    </location>
</feature>
<evidence type="ECO:0000256" key="2">
    <source>
        <dbReference type="ARBA" id="ARBA00008335"/>
    </source>
</evidence>
<feature type="transmembrane region" description="Helical" evidence="9">
    <location>
        <begin position="50"/>
        <end position="69"/>
    </location>
</feature>
<evidence type="ECO:0000256" key="4">
    <source>
        <dbReference type="ARBA" id="ARBA00022692"/>
    </source>
</evidence>
<feature type="transmembrane region" description="Helical" evidence="9">
    <location>
        <begin position="558"/>
        <end position="577"/>
    </location>
</feature>
<keyword evidence="3" id="KW-0813">Transport</keyword>
<keyword evidence="7 9" id="KW-0472">Membrane</keyword>
<dbReference type="GO" id="GO:0015343">
    <property type="term" value="F:siderophore-iron transmembrane transporter activity"/>
    <property type="evidence" value="ECO:0007669"/>
    <property type="project" value="TreeGrafter"/>
</dbReference>
<feature type="transmembrane region" description="Helical" evidence="9">
    <location>
        <begin position="413"/>
        <end position="432"/>
    </location>
</feature>
<dbReference type="PANTHER" id="PTHR23501:SF92">
    <property type="entry name" value="GLUTATHIONE EXCHANGER 1-RELATED"/>
    <property type="match status" value="1"/>
</dbReference>
<feature type="transmembrane region" description="Helical" evidence="9">
    <location>
        <begin position="265"/>
        <end position="289"/>
    </location>
</feature>
<feature type="transmembrane region" description="Helical" evidence="9">
    <location>
        <begin position="309"/>
        <end position="327"/>
    </location>
</feature>
<sequence length="629" mass="68566">MNHDLKRAEAGDASSSDDAAPPYVPNDIKLTGKTSPGVKRIEAISKHITFADRVFLFITIFILAYAYTLDNTLRYTFQTYAVASYDRHSLLATVAVIRSVAAAAGQPTAAKIADVFGRLELLVVTVVFYLAGTLCETFSQNVETFAAGAVLFQIGWTLMTLLIEIIIADTTSLRSRLFFSFVPNAPYLINSWISGNIAAHIVDPVSDPSGMGAGHSIGWRWGIGMWAIIVPVLTMPLLAALFMAHRRAKKHEDLSNYRTPYQMLGPFKLMVALFWQLDVISIILIIAALGCLLVPFTLTNSYSQGWGQVHIYVPLIIGFLLFPVFFFWQTISPHPMLPFALVKDRAVWGPLCLALFINFSWYMQGDYLYAISIVAFNQSVTSAQRIGTLFNFCSTLTGMIAGLVVFKVRRLKPFIFVGSILYLVAFGLLINFRGGAGISNKSGLIGAQVLLGIGGGLFPYPALASIQAATRHEHVATVTALYLALYNVGGSFGAAASGAIWTNTLQKSLNNALAPVTNNATAIAAAMYGDPYSTILFYPVGTPERDAIIDGYRHSQRLLTITGICLCVPIVFFGLCCRNPRLPDTQSIATAEVSREDLVADDHGNVIVAENAVPVKRSFGQRVVDFLIK</sequence>
<dbReference type="Pfam" id="PF00083">
    <property type="entry name" value="Sugar_tr"/>
    <property type="match status" value="1"/>
</dbReference>
<reference evidence="10 11" key="1">
    <citation type="submission" date="2016-03" db="EMBL/GenBank/DDBJ databases">
        <authorList>
            <person name="Ploux O."/>
        </authorList>
    </citation>
    <scope>NUCLEOTIDE SEQUENCE [LARGE SCALE GENOMIC DNA]</scope>
    <source>
        <strain evidence="10 11">URUG2</strain>
    </source>
</reference>
<dbReference type="InterPro" id="IPR036259">
    <property type="entry name" value="MFS_trans_sf"/>
</dbReference>
<dbReference type="OrthoDB" id="2241241at2759"/>
<keyword evidence="4 9" id="KW-0812">Transmembrane</keyword>
<dbReference type="Gene3D" id="1.20.1250.20">
    <property type="entry name" value="MFS general substrate transporter like domains"/>
    <property type="match status" value="2"/>
</dbReference>
<feature type="transmembrane region" description="Helical" evidence="9">
    <location>
        <begin position="145"/>
        <end position="166"/>
    </location>
</feature>
<protein>
    <submittedName>
        <fullName evidence="10">Related to SIT1-Transporter of the bacterial siderophore ferrioxamine B</fullName>
    </submittedName>
</protein>
<comment type="subcellular location">
    <subcellularLocation>
        <location evidence="1">Endomembrane system</location>
        <topology evidence="1">Multi-pass membrane protein</topology>
    </subcellularLocation>
</comment>
<evidence type="ECO:0000256" key="7">
    <source>
        <dbReference type="ARBA" id="ARBA00023136"/>
    </source>
</evidence>
<evidence type="ECO:0000256" key="3">
    <source>
        <dbReference type="ARBA" id="ARBA00022448"/>
    </source>
</evidence>
<evidence type="ECO:0000313" key="10">
    <source>
        <dbReference type="EMBL" id="CZT19945.1"/>
    </source>
</evidence>
<dbReference type="GeneID" id="35600952"/>
<gene>
    <name evidence="10" type="ORF">RCC_05802</name>
</gene>
<keyword evidence="11" id="KW-1185">Reference proteome</keyword>
<dbReference type="GO" id="GO:0005886">
    <property type="term" value="C:plasma membrane"/>
    <property type="evidence" value="ECO:0007669"/>
    <property type="project" value="TreeGrafter"/>
</dbReference>
<evidence type="ECO:0000256" key="8">
    <source>
        <dbReference type="SAM" id="MobiDB-lite"/>
    </source>
</evidence>
<dbReference type="GO" id="GO:0005774">
    <property type="term" value="C:vacuolar membrane"/>
    <property type="evidence" value="ECO:0007669"/>
    <property type="project" value="TreeGrafter"/>
</dbReference>
<evidence type="ECO:0000256" key="1">
    <source>
        <dbReference type="ARBA" id="ARBA00004127"/>
    </source>
</evidence>
<keyword evidence="6" id="KW-0406">Ion transport</keyword>
<evidence type="ECO:0000256" key="6">
    <source>
        <dbReference type="ARBA" id="ARBA00023065"/>
    </source>
</evidence>
<evidence type="ECO:0000256" key="5">
    <source>
        <dbReference type="ARBA" id="ARBA00022989"/>
    </source>
</evidence>
<keyword evidence="5 9" id="KW-1133">Transmembrane helix</keyword>
<dbReference type="FunFam" id="1.20.1250.20:FF:000197">
    <property type="entry name" value="Siderophore iron transporter 1"/>
    <property type="match status" value="1"/>
</dbReference>
<dbReference type="Proteomes" id="UP000225277">
    <property type="component" value="Unassembled WGS sequence"/>
</dbReference>
<feature type="transmembrane region" description="Helical" evidence="9">
    <location>
        <begin position="475"/>
        <end position="501"/>
    </location>
</feature>
<organism evidence="10 11">
    <name type="scientific">Ramularia collo-cygni</name>
    <dbReference type="NCBI Taxonomy" id="112498"/>
    <lineage>
        <taxon>Eukaryota</taxon>
        <taxon>Fungi</taxon>
        <taxon>Dikarya</taxon>
        <taxon>Ascomycota</taxon>
        <taxon>Pezizomycotina</taxon>
        <taxon>Dothideomycetes</taxon>
        <taxon>Dothideomycetidae</taxon>
        <taxon>Mycosphaerellales</taxon>
        <taxon>Mycosphaerellaceae</taxon>
        <taxon>Ramularia</taxon>
    </lineage>
</organism>
<proteinExistence type="inferred from homology"/>
<name>A0A2D3UZR5_9PEZI</name>
<dbReference type="EMBL" id="FJUY01000008">
    <property type="protein sequence ID" value="CZT19945.1"/>
    <property type="molecule type" value="Genomic_DNA"/>
</dbReference>
<feature type="transmembrane region" description="Helical" evidence="9">
    <location>
        <begin position="383"/>
        <end position="406"/>
    </location>
</feature>
<accession>A0A2D3UZR5</accession>
<dbReference type="PANTHER" id="PTHR23501">
    <property type="entry name" value="MAJOR FACILITATOR SUPERFAMILY"/>
    <property type="match status" value="1"/>
</dbReference>
<dbReference type="GO" id="GO:0005768">
    <property type="term" value="C:endosome"/>
    <property type="evidence" value="ECO:0007669"/>
    <property type="project" value="TreeGrafter"/>
</dbReference>
<feature type="region of interest" description="Disordered" evidence="8">
    <location>
        <begin position="1"/>
        <end position="24"/>
    </location>
</feature>
<feature type="compositionally biased region" description="Basic and acidic residues" evidence="8">
    <location>
        <begin position="1"/>
        <end position="10"/>
    </location>
</feature>
<comment type="similarity">
    <text evidence="2">Belongs to the major facilitator superfamily.</text>
</comment>
<dbReference type="AlphaFoldDB" id="A0A2D3UZR5"/>